<evidence type="ECO:0000256" key="5">
    <source>
        <dbReference type="ARBA" id="ARBA00022729"/>
    </source>
</evidence>
<dbReference type="SUPFAM" id="SSF111423">
    <property type="entry name" value="Resistin"/>
    <property type="match status" value="1"/>
</dbReference>
<comment type="similarity">
    <text evidence="2">Belongs to the resistin/FIZZ family.</text>
</comment>
<keyword evidence="6" id="KW-1015">Disulfide bond</keyword>
<dbReference type="Pfam" id="PF06954">
    <property type="entry name" value="Resistin"/>
    <property type="match status" value="1"/>
</dbReference>
<organism evidence="8 9">
    <name type="scientific">Balaenoptera physalus</name>
    <name type="common">Fin whale</name>
    <name type="synonym">Balaena physalus</name>
    <dbReference type="NCBI Taxonomy" id="9770"/>
    <lineage>
        <taxon>Eukaryota</taxon>
        <taxon>Metazoa</taxon>
        <taxon>Chordata</taxon>
        <taxon>Craniata</taxon>
        <taxon>Vertebrata</taxon>
        <taxon>Euteleostomi</taxon>
        <taxon>Mammalia</taxon>
        <taxon>Eutheria</taxon>
        <taxon>Laurasiatheria</taxon>
        <taxon>Artiodactyla</taxon>
        <taxon>Whippomorpha</taxon>
        <taxon>Cetacea</taxon>
        <taxon>Mysticeti</taxon>
        <taxon>Balaenopteridae</taxon>
        <taxon>Balaenoptera</taxon>
    </lineage>
</organism>
<reference evidence="8 9" key="1">
    <citation type="journal article" date="2019" name="PLoS ONE">
        <title>Genomic analyses reveal an absence of contemporary introgressive admixture between fin whales and blue whales, despite known hybrids.</title>
        <authorList>
            <person name="Westbury M.V."/>
            <person name="Petersen B."/>
            <person name="Lorenzen E.D."/>
        </authorList>
    </citation>
    <scope>NUCLEOTIDE SEQUENCE [LARGE SCALE GENOMIC DNA]</scope>
    <source>
        <strain evidence="8">FinWhale-01</strain>
    </source>
</reference>
<name>A0A6A1PXW4_BALPH</name>
<evidence type="ECO:0000256" key="2">
    <source>
        <dbReference type="ARBA" id="ARBA00007258"/>
    </source>
</evidence>
<feature type="non-terminal residue" evidence="8">
    <location>
        <position position="158"/>
    </location>
</feature>
<dbReference type="InterPro" id="IPR036262">
    <property type="entry name" value="Resistin-like_sf"/>
</dbReference>
<feature type="non-terminal residue" evidence="8">
    <location>
        <position position="1"/>
    </location>
</feature>
<protein>
    <submittedName>
        <fullName evidence="8">Uncharacterized protein</fullName>
    </submittedName>
</protein>
<evidence type="ECO:0000256" key="4">
    <source>
        <dbReference type="ARBA" id="ARBA00022702"/>
    </source>
</evidence>
<dbReference type="Proteomes" id="UP000437017">
    <property type="component" value="Unassembled WGS sequence"/>
</dbReference>
<keyword evidence="3" id="KW-0964">Secreted</keyword>
<dbReference type="GO" id="GO:0005179">
    <property type="term" value="F:hormone activity"/>
    <property type="evidence" value="ECO:0007669"/>
    <property type="project" value="UniProtKB-KW"/>
</dbReference>
<dbReference type="InterPro" id="IPR009714">
    <property type="entry name" value="RELM"/>
</dbReference>
<evidence type="ECO:0000313" key="9">
    <source>
        <dbReference type="Proteomes" id="UP000437017"/>
    </source>
</evidence>
<dbReference type="PANTHER" id="PTHR21101:SF11">
    <property type="entry name" value="RESISTIN"/>
    <property type="match status" value="1"/>
</dbReference>
<comment type="subcellular location">
    <subcellularLocation>
        <location evidence="1">Secreted</location>
    </subcellularLocation>
</comment>
<dbReference type="AlphaFoldDB" id="A0A6A1PXW4"/>
<dbReference type="Gene3D" id="6.10.250.200">
    <property type="match status" value="1"/>
</dbReference>
<feature type="region of interest" description="Disordered" evidence="7">
    <location>
        <begin position="1"/>
        <end position="21"/>
    </location>
</feature>
<sequence>PRMWEGRPRMPGVLAKTGSPTLGGLKERAEAEACHSCPKFGLLSPRRGTYRMKALSLLLLPVLGLLVCGKLLCPMDKAISEKIQEVTSSLIPEAIRNIGLDCRSVTSRGDLATCPSGEHRTRCPGSQFCSQYPITPSPTSSLYLSRTTESQPLLLQCP</sequence>
<evidence type="ECO:0000256" key="1">
    <source>
        <dbReference type="ARBA" id="ARBA00004613"/>
    </source>
</evidence>
<dbReference type="PANTHER" id="PTHR21101">
    <property type="entry name" value="RESISTIN"/>
    <property type="match status" value="1"/>
</dbReference>
<dbReference type="OrthoDB" id="9679668at2759"/>
<evidence type="ECO:0000256" key="7">
    <source>
        <dbReference type="SAM" id="MobiDB-lite"/>
    </source>
</evidence>
<gene>
    <name evidence="8" type="ORF">E2I00_013670</name>
</gene>
<evidence type="ECO:0000256" key="3">
    <source>
        <dbReference type="ARBA" id="ARBA00022525"/>
    </source>
</evidence>
<comment type="caution">
    <text evidence="8">The sequence shown here is derived from an EMBL/GenBank/DDBJ whole genome shotgun (WGS) entry which is preliminary data.</text>
</comment>
<keyword evidence="5" id="KW-0732">Signal</keyword>
<evidence type="ECO:0000256" key="6">
    <source>
        <dbReference type="ARBA" id="ARBA00023157"/>
    </source>
</evidence>
<keyword evidence="9" id="KW-1185">Reference proteome</keyword>
<evidence type="ECO:0000313" key="8">
    <source>
        <dbReference type="EMBL" id="KAB0400628.1"/>
    </source>
</evidence>
<proteinExistence type="inferred from homology"/>
<dbReference type="GO" id="GO:0005615">
    <property type="term" value="C:extracellular space"/>
    <property type="evidence" value="ECO:0007669"/>
    <property type="project" value="TreeGrafter"/>
</dbReference>
<dbReference type="Gene3D" id="2.60.40.4230">
    <property type="entry name" value="Resistin head domain"/>
    <property type="match status" value="1"/>
</dbReference>
<accession>A0A6A1PXW4</accession>
<keyword evidence="4" id="KW-0372">Hormone</keyword>
<dbReference type="EMBL" id="SGJD01001322">
    <property type="protein sequence ID" value="KAB0400628.1"/>
    <property type="molecule type" value="Genomic_DNA"/>
</dbReference>